<evidence type="ECO:0000259" key="1">
    <source>
        <dbReference type="Pfam" id="PF05658"/>
    </source>
</evidence>
<organism evidence="2">
    <name type="scientific">marine sediment metagenome</name>
    <dbReference type="NCBI Taxonomy" id="412755"/>
    <lineage>
        <taxon>unclassified sequences</taxon>
        <taxon>metagenomes</taxon>
        <taxon>ecological metagenomes</taxon>
    </lineage>
</organism>
<dbReference type="CDD" id="cd12820">
    <property type="entry name" value="LbR_YadA-like"/>
    <property type="match status" value="1"/>
</dbReference>
<accession>A0A0F9T583</accession>
<dbReference type="EMBL" id="LAZR01001948">
    <property type="protein sequence ID" value="KKN36703.1"/>
    <property type="molecule type" value="Genomic_DNA"/>
</dbReference>
<protein>
    <recommendedName>
        <fullName evidence="1">Trimeric autotransporter adhesin YadA-like head domain-containing protein</fullName>
    </recommendedName>
</protein>
<dbReference type="AlphaFoldDB" id="A0A0F9T583"/>
<dbReference type="InterPro" id="IPR008640">
    <property type="entry name" value="Adhesin_Head_dom"/>
</dbReference>
<dbReference type="GO" id="GO:0019867">
    <property type="term" value="C:outer membrane"/>
    <property type="evidence" value="ECO:0007669"/>
    <property type="project" value="InterPro"/>
</dbReference>
<evidence type="ECO:0000313" key="2">
    <source>
        <dbReference type="EMBL" id="KKN36703.1"/>
    </source>
</evidence>
<dbReference type="Pfam" id="PF05658">
    <property type="entry name" value="YadA_head"/>
    <property type="match status" value="4"/>
</dbReference>
<gene>
    <name evidence="2" type="ORF">LCGC14_0770910</name>
</gene>
<comment type="caution">
    <text evidence="2">The sequence shown here is derived from an EMBL/GenBank/DDBJ whole genome shotgun (WGS) entry which is preliminary data.</text>
</comment>
<proteinExistence type="predicted"/>
<feature type="domain" description="Trimeric autotransporter adhesin YadA-like head" evidence="1">
    <location>
        <begin position="389"/>
        <end position="411"/>
    </location>
</feature>
<feature type="domain" description="Trimeric autotransporter adhesin YadA-like head" evidence="1">
    <location>
        <begin position="372"/>
        <end position="388"/>
    </location>
</feature>
<feature type="domain" description="Trimeric autotransporter adhesin YadA-like head" evidence="1">
    <location>
        <begin position="294"/>
        <end position="313"/>
    </location>
</feature>
<sequence length="605" mass="62638">MRLKTLLFILLLPLFAYPQAVKKHRQLYVDSINALNGGIIDVKDSASFEKPVGIGGTLDASAILTLTDTTQGILIPKLTTVQRDVVASPTVGLLIFNTTTNQLEYFADMLGWLGVGFTGGDMLKSAYDSNNDSIVNNADTLNGDIDASQIVGLSAGDSSFVVLQTDTFKAFNNTNIQVVDSTIHQEHLQADKSFTVNLGLSTLKGIDATSGNFALKVQDNVGTELFNVRNDGNVGIGLSTPLARVHIKAENDNGTTFGLKIDNSALDSLFYLRDDGIFALGENALASGTGEPFALGNNAKSTGRNAIAIGSGALAGPANECLAIGVTSLASGLDAIAVGNIAQATGLTSIAIGHDITSGGISSIGIGTEVIASGRNAIAIGPSASVPGGNESMAIGIGASTVGNNAMAIGFSMKASAQGSIALGIHSATVENNVSNSLMLAFQSVTPSFLFAKTVDSYLNGSGNVGIGLNTGISARLLVKGINTSIDTFALKIQDSSGVDLFSVENNGDVIAHKTFNYFTDTSSVNDTYGAIEPLITAYTTGMSFYVNVGVANTGAATFQFNALAPLTIKKLHDQDLITGDVEAGQILHLIYDGTNLQMLSQLAQ</sequence>
<reference evidence="2" key="1">
    <citation type="journal article" date="2015" name="Nature">
        <title>Complex archaea that bridge the gap between prokaryotes and eukaryotes.</title>
        <authorList>
            <person name="Spang A."/>
            <person name="Saw J.H."/>
            <person name="Jorgensen S.L."/>
            <person name="Zaremba-Niedzwiedzka K."/>
            <person name="Martijn J."/>
            <person name="Lind A.E."/>
            <person name="van Eijk R."/>
            <person name="Schleper C."/>
            <person name="Guy L."/>
            <person name="Ettema T.J."/>
        </authorList>
    </citation>
    <scope>NUCLEOTIDE SEQUENCE</scope>
</reference>
<dbReference type="SUPFAM" id="SSF101967">
    <property type="entry name" value="Adhesin YadA, collagen-binding domain"/>
    <property type="match status" value="1"/>
</dbReference>
<dbReference type="InterPro" id="IPR011049">
    <property type="entry name" value="Serralysin-like_metalloprot_C"/>
</dbReference>
<name>A0A0F9T583_9ZZZZ</name>
<feature type="domain" description="Trimeric autotransporter adhesin YadA-like head" evidence="1">
    <location>
        <begin position="330"/>
        <end position="353"/>
    </location>
</feature>
<dbReference type="Gene3D" id="2.150.10.10">
    <property type="entry name" value="Serralysin-like metalloprotease, C-terminal"/>
    <property type="match status" value="2"/>
</dbReference>